<dbReference type="GO" id="GO:0000724">
    <property type="term" value="P:double-strand break repair via homologous recombination"/>
    <property type="evidence" value="ECO:0007669"/>
    <property type="project" value="TreeGrafter"/>
</dbReference>
<dbReference type="PANTHER" id="PTHR13989:SF16">
    <property type="entry name" value="REPLICATION PROTEIN A2"/>
    <property type="match status" value="1"/>
</dbReference>
<dbReference type="PANTHER" id="PTHR13989">
    <property type="entry name" value="REPLICATION PROTEIN A-RELATED"/>
    <property type="match status" value="1"/>
</dbReference>
<reference evidence="5 6" key="1">
    <citation type="submission" date="2024-03" db="EMBL/GenBank/DDBJ databases">
        <title>The Acrasis kona genome and developmental transcriptomes reveal deep origins of eukaryotic multicellular pathways.</title>
        <authorList>
            <person name="Sheikh S."/>
            <person name="Fu C.-J."/>
            <person name="Brown M.W."/>
            <person name="Baldauf S.L."/>
        </authorList>
    </citation>
    <scope>NUCLEOTIDE SEQUENCE [LARGE SCALE GENOMIC DNA]</scope>
    <source>
        <strain evidence="5 6">ATCC MYA-3509</strain>
    </source>
</reference>
<dbReference type="EMBL" id="JAOPGA020001411">
    <property type="protein sequence ID" value="KAL0488176.1"/>
    <property type="molecule type" value="Genomic_DNA"/>
</dbReference>
<keyword evidence="3" id="KW-0539">Nucleus</keyword>
<dbReference type="InterPro" id="IPR040260">
    <property type="entry name" value="RFA2-like"/>
</dbReference>
<keyword evidence="6" id="KW-1185">Reference proteome</keyword>
<dbReference type="GO" id="GO:0003697">
    <property type="term" value="F:single-stranded DNA binding"/>
    <property type="evidence" value="ECO:0007669"/>
    <property type="project" value="TreeGrafter"/>
</dbReference>
<keyword evidence="2" id="KW-0238">DNA-binding</keyword>
<dbReference type="AlphaFoldDB" id="A0AAW2ZG65"/>
<dbReference type="GO" id="GO:0005662">
    <property type="term" value="C:DNA replication factor A complex"/>
    <property type="evidence" value="ECO:0007669"/>
    <property type="project" value="TreeGrafter"/>
</dbReference>
<evidence type="ECO:0000313" key="6">
    <source>
        <dbReference type="Proteomes" id="UP001431209"/>
    </source>
</evidence>
<dbReference type="InterPro" id="IPR012340">
    <property type="entry name" value="NA-bd_OB-fold"/>
</dbReference>
<name>A0AAW2ZG65_9EUKA</name>
<organism evidence="5 6">
    <name type="scientific">Acrasis kona</name>
    <dbReference type="NCBI Taxonomy" id="1008807"/>
    <lineage>
        <taxon>Eukaryota</taxon>
        <taxon>Discoba</taxon>
        <taxon>Heterolobosea</taxon>
        <taxon>Tetramitia</taxon>
        <taxon>Eutetramitia</taxon>
        <taxon>Acrasidae</taxon>
        <taxon>Acrasis</taxon>
    </lineage>
</organism>
<gene>
    <name evidence="5" type="ORF">AKO1_015383</name>
</gene>
<dbReference type="GO" id="GO:0035861">
    <property type="term" value="C:site of double-strand break"/>
    <property type="evidence" value="ECO:0007669"/>
    <property type="project" value="TreeGrafter"/>
</dbReference>
<evidence type="ECO:0000313" key="5">
    <source>
        <dbReference type="EMBL" id="KAL0488176.1"/>
    </source>
</evidence>
<comment type="caution">
    <text evidence="5">The sequence shown here is derived from an EMBL/GenBank/DDBJ whole genome shotgun (WGS) entry which is preliminary data.</text>
</comment>
<dbReference type="SUPFAM" id="SSF50249">
    <property type="entry name" value="Nucleic acid-binding proteins"/>
    <property type="match status" value="1"/>
</dbReference>
<accession>A0AAW2ZG65</accession>
<sequence length="202" mass="22601">MNEYEDEFAQSDIDIGQSDMSMDSKNGTPSSPSKGNDNIPVANSLTPITASQLQIIIASDQNSHIIETGGRPFKLSLVSIVGKLESINIQEKITTFIIDDGFKAECNMWMDENGEGIYHDMRNDTEVNTYVRVIGNLKVDEYGRKSIVTYSIKPIVDPNEITLHYLEVVLSHQRRVFGALPEDGKKPVFKKKLEGDVNKSYN</sequence>
<dbReference type="Proteomes" id="UP001431209">
    <property type="component" value="Unassembled WGS sequence"/>
</dbReference>
<evidence type="ECO:0000256" key="1">
    <source>
        <dbReference type="ARBA" id="ARBA00004123"/>
    </source>
</evidence>
<dbReference type="GO" id="GO:0006260">
    <property type="term" value="P:DNA replication"/>
    <property type="evidence" value="ECO:0007669"/>
    <property type="project" value="TreeGrafter"/>
</dbReference>
<comment type="subcellular location">
    <subcellularLocation>
        <location evidence="1">Nucleus</location>
    </subcellularLocation>
</comment>
<dbReference type="Gene3D" id="2.40.50.140">
    <property type="entry name" value="Nucleic acid-binding proteins"/>
    <property type="match status" value="1"/>
</dbReference>
<protein>
    <submittedName>
        <fullName evidence="5">Replication protein A subunit A</fullName>
    </submittedName>
</protein>
<dbReference type="GO" id="GO:0006289">
    <property type="term" value="P:nucleotide-excision repair"/>
    <property type="evidence" value="ECO:0007669"/>
    <property type="project" value="TreeGrafter"/>
</dbReference>
<evidence type="ECO:0000256" key="3">
    <source>
        <dbReference type="ARBA" id="ARBA00023242"/>
    </source>
</evidence>
<evidence type="ECO:0000256" key="2">
    <source>
        <dbReference type="ARBA" id="ARBA00023125"/>
    </source>
</evidence>
<evidence type="ECO:0000256" key="4">
    <source>
        <dbReference type="SAM" id="MobiDB-lite"/>
    </source>
</evidence>
<feature type="region of interest" description="Disordered" evidence="4">
    <location>
        <begin position="1"/>
        <end position="39"/>
    </location>
</feature>
<dbReference type="GO" id="GO:0000781">
    <property type="term" value="C:chromosome, telomeric region"/>
    <property type="evidence" value="ECO:0007669"/>
    <property type="project" value="TreeGrafter"/>
</dbReference>
<proteinExistence type="predicted"/>
<feature type="compositionally biased region" description="Polar residues" evidence="4">
    <location>
        <begin position="18"/>
        <end position="39"/>
    </location>
</feature>